<evidence type="ECO:0000313" key="3">
    <source>
        <dbReference type="Proteomes" id="UP000294911"/>
    </source>
</evidence>
<dbReference type="Pfam" id="PF07969">
    <property type="entry name" value="Amidohydro_3"/>
    <property type="match status" value="2"/>
</dbReference>
<dbReference type="InterPro" id="IPR051781">
    <property type="entry name" value="Metallo-dep_Hydrolase"/>
</dbReference>
<sequence length="566" mass="61018">EPYDRQYPISHAPSLLGGQGDQSLNKINLRGDPMIADRFLLRGGEIIDGTGTLRRKADVLVEAGRIAQIGTITDSVDARIMDVAGAVLLPGFIDVHAHDDLALLRAGGVDPKVLQGVTVDVIGNCGHGCAPLGADRQLHESYSGPILGDFPETMPWRSFPEYLDVLASTPLRTNAVALVPHGALRAAIAGYARRALSAPEVDQAARLLTESMERGAAGLSLGLMYAPGDVAEQAELVALARAVAANDGILAAHIRSEGDDIVASLDELLDIARLTGVRTQLSHLKVVSPRNRGRMPEVLELLDAARAEGIDITADVYPYPAGSTTVSALFPNWTLADGVPGLLTELADSKRRATIIDELRQPWQHRENNLRSLGAERIRLAGFQQPENQRYEGWLLSDVAAERDADPIECLGELVLEEQGKITVVLFQMDEQDVATALSWPWSMIGSDGLPVRSPYTHPRMYGTFPRVLREYALDRGLFTVEEAVRRMTSLPADRFRIAGRGTITTGAPADLVAIDLARLDDRANFTAPRQTPAGIRAVLVNGAPAATEGITTDRYPGTLLPAEFS</sequence>
<dbReference type="SUPFAM" id="SSF51338">
    <property type="entry name" value="Composite domain of metallo-dependent hydrolases"/>
    <property type="match status" value="1"/>
</dbReference>
<dbReference type="CDD" id="cd01297">
    <property type="entry name" value="D-aminoacylase"/>
    <property type="match status" value="1"/>
</dbReference>
<dbReference type="InterPro" id="IPR032466">
    <property type="entry name" value="Metal_Hydrolase"/>
</dbReference>
<dbReference type="EMBL" id="SLXQ01000002">
    <property type="protein sequence ID" value="TCP55349.1"/>
    <property type="molecule type" value="Genomic_DNA"/>
</dbReference>
<gene>
    <name evidence="2" type="ORF">EV191_102561</name>
</gene>
<dbReference type="InterPro" id="IPR011059">
    <property type="entry name" value="Metal-dep_hydrolase_composite"/>
</dbReference>
<accession>A0A4R2R178</accession>
<comment type="caution">
    <text evidence="2">The sequence shown here is derived from an EMBL/GenBank/DDBJ whole genome shotgun (WGS) entry which is preliminary data.</text>
</comment>
<name>A0A4R2R178_9PSEU</name>
<dbReference type="GO" id="GO:0016811">
    <property type="term" value="F:hydrolase activity, acting on carbon-nitrogen (but not peptide) bonds, in linear amides"/>
    <property type="evidence" value="ECO:0007669"/>
    <property type="project" value="InterPro"/>
</dbReference>
<feature type="non-terminal residue" evidence="2">
    <location>
        <position position="1"/>
    </location>
</feature>
<evidence type="ECO:0000259" key="1">
    <source>
        <dbReference type="Pfam" id="PF07969"/>
    </source>
</evidence>
<dbReference type="SUPFAM" id="SSF51556">
    <property type="entry name" value="Metallo-dependent hydrolases"/>
    <property type="match status" value="1"/>
</dbReference>
<dbReference type="PANTHER" id="PTHR43135:SF3">
    <property type="entry name" value="ALPHA-D-RIBOSE 1-METHYLPHOSPHONATE 5-TRIPHOSPHATE DIPHOSPHATASE"/>
    <property type="match status" value="1"/>
</dbReference>
<dbReference type="PANTHER" id="PTHR43135">
    <property type="entry name" value="ALPHA-D-RIBOSE 1-METHYLPHOSPHONATE 5-TRIPHOSPHATE DIPHOSPHATASE"/>
    <property type="match status" value="1"/>
</dbReference>
<dbReference type="InterPro" id="IPR013108">
    <property type="entry name" value="Amidohydro_3"/>
</dbReference>
<protein>
    <submittedName>
        <fullName evidence="2">Dihydroorotase/N-acyl-D-amino-acid deacylase</fullName>
    </submittedName>
</protein>
<dbReference type="Gene3D" id="3.30.1490.130">
    <property type="entry name" value="D-aminoacylase. Domain 3"/>
    <property type="match status" value="1"/>
</dbReference>
<evidence type="ECO:0000313" key="2">
    <source>
        <dbReference type="EMBL" id="TCP55349.1"/>
    </source>
</evidence>
<dbReference type="Gene3D" id="2.30.40.10">
    <property type="entry name" value="Urease, subunit C, domain 1"/>
    <property type="match status" value="1"/>
</dbReference>
<keyword evidence="3" id="KW-1185">Reference proteome</keyword>
<reference evidence="2 3" key="1">
    <citation type="submission" date="2019-03" db="EMBL/GenBank/DDBJ databases">
        <title>Genomic Encyclopedia of Type Strains, Phase IV (KMG-IV): sequencing the most valuable type-strain genomes for metagenomic binning, comparative biology and taxonomic classification.</title>
        <authorList>
            <person name="Goeker M."/>
        </authorList>
    </citation>
    <scope>NUCLEOTIDE SEQUENCE [LARGE SCALE GENOMIC DNA]</scope>
    <source>
        <strain evidence="2 3">DSM 45765</strain>
    </source>
</reference>
<dbReference type="InterPro" id="IPR023100">
    <property type="entry name" value="D-aminoacylase_insert_dom_sf"/>
</dbReference>
<dbReference type="Gene3D" id="3.20.20.140">
    <property type="entry name" value="Metal-dependent hydrolases"/>
    <property type="match status" value="1"/>
</dbReference>
<feature type="domain" description="Amidohydrolase 3" evidence="1">
    <location>
        <begin position="433"/>
        <end position="545"/>
    </location>
</feature>
<organism evidence="2 3">
    <name type="scientific">Tamaricihabitans halophyticus</name>
    <dbReference type="NCBI Taxonomy" id="1262583"/>
    <lineage>
        <taxon>Bacteria</taxon>
        <taxon>Bacillati</taxon>
        <taxon>Actinomycetota</taxon>
        <taxon>Actinomycetes</taxon>
        <taxon>Pseudonocardiales</taxon>
        <taxon>Pseudonocardiaceae</taxon>
        <taxon>Tamaricihabitans</taxon>
    </lineage>
</organism>
<proteinExistence type="predicted"/>
<dbReference type="Proteomes" id="UP000294911">
    <property type="component" value="Unassembled WGS sequence"/>
</dbReference>
<feature type="domain" description="Amidohydrolase 3" evidence="1">
    <location>
        <begin position="80"/>
        <end position="275"/>
    </location>
</feature>
<dbReference type="AlphaFoldDB" id="A0A4R2R178"/>